<reference evidence="2" key="1">
    <citation type="submission" date="2020-10" db="EMBL/GenBank/DDBJ databases">
        <authorList>
            <person name="Gilroy R."/>
        </authorList>
    </citation>
    <scope>NUCLEOTIDE SEQUENCE</scope>
    <source>
        <strain evidence="2">11300</strain>
    </source>
</reference>
<accession>A0A9D1I2N1</accession>
<evidence type="ECO:0000259" key="1">
    <source>
        <dbReference type="Pfam" id="PF09924"/>
    </source>
</evidence>
<comment type="caution">
    <text evidence="2">The sequence shown here is derived from an EMBL/GenBank/DDBJ whole genome shotgun (WGS) entry which is preliminary data.</text>
</comment>
<dbReference type="InterPro" id="IPR024320">
    <property type="entry name" value="LPG_synthase_C"/>
</dbReference>
<dbReference type="Gene3D" id="3.40.630.30">
    <property type="match status" value="1"/>
</dbReference>
<dbReference type="InterPro" id="IPR016181">
    <property type="entry name" value="Acyl_CoA_acyltransferase"/>
</dbReference>
<sequence>MIFERSFDNLSQKDIELLNSYFDGYDYQSSSHTLVANYIWRNTHDLSWQVIGDYLCIAGLGTLETEEKEYFMSFPLTASGTYEPEKVRQTLKQAEEIFVKKGKRPEMGLIPGTLVPVLKEAFGDDVEVRHERDDDDYIYLKEDLINLSGRKYHQKKNHLNYFLRNYEFVYEEATPQMVPEIMDYIRSKNEYKLGETPKEWKEILELETEAIGELLTFVGKGLLSGIIRINGKIEAVTLGEFAKTNSRETVLVHVEKADDRIRGLYQAINNEFCRRLPQETIYVNREEDMGLENLRQTKLSYKPVKMGEKYTAVFKR</sequence>
<proteinExistence type="predicted"/>
<dbReference type="AlphaFoldDB" id="A0A9D1I2N1"/>
<dbReference type="Pfam" id="PF09924">
    <property type="entry name" value="LPG_synthase_C"/>
    <property type="match status" value="1"/>
</dbReference>
<dbReference type="EMBL" id="DVMO01000006">
    <property type="protein sequence ID" value="HIU26822.1"/>
    <property type="molecule type" value="Genomic_DNA"/>
</dbReference>
<dbReference type="PANTHER" id="PTHR41373">
    <property type="entry name" value="DUF2156 DOMAIN-CONTAINING PROTEIN"/>
    <property type="match status" value="1"/>
</dbReference>
<dbReference type="SUPFAM" id="SSF55729">
    <property type="entry name" value="Acyl-CoA N-acyltransferases (Nat)"/>
    <property type="match status" value="2"/>
</dbReference>
<evidence type="ECO:0000313" key="2">
    <source>
        <dbReference type="EMBL" id="HIU26822.1"/>
    </source>
</evidence>
<protein>
    <submittedName>
        <fullName evidence="2">DUF2156 domain-containing protein</fullName>
    </submittedName>
</protein>
<evidence type="ECO:0000313" key="3">
    <source>
        <dbReference type="Proteomes" id="UP000824091"/>
    </source>
</evidence>
<gene>
    <name evidence="2" type="ORF">IAD16_00385</name>
</gene>
<dbReference type="PIRSF" id="PIRSF018688">
    <property type="entry name" value="UCP018688"/>
    <property type="match status" value="1"/>
</dbReference>
<dbReference type="Proteomes" id="UP000824091">
    <property type="component" value="Unassembled WGS sequence"/>
</dbReference>
<feature type="domain" description="Phosphatidylglycerol lysyltransferase C-terminal" evidence="1">
    <location>
        <begin position="27"/>
        <end position="312"/>
    </location>
</feature>
<reference evidence="2" key="2">
    <citation type="journal article" date="2021" name="PeerJ">
        <title>Extensive microbial diversity within the chicken gut microbiome revealed by metagenomics and culture.</title>
        <authorList>
            <person name="Gilroy R."/>
            <person name="Ravi A."/>
            <person name="Getino M."/>
            <person name="Pursley I."/>
            <person name="Horton D.L."/>
            <person name="Alikhan N.F."/>
            <person name="Baker D."/>
            <person name="Gharbi K."/>
            <person name="Hall N."/>
            <person name="Watson M."/>
            <person name="Adriaenssens E.M."/>
            <person name="Foster-Nyarko E."/>
            <person name="Jarju S."/>
            <person name="Secka A."/>
            <person name="Antonio M."/>
            <person name="Oren A."/>
            <person name="Chaudhuri R.R."/>
            <person name="La Ragione R."/>
            <person name="Hildebrand F."/>
            <person name="Pallen M.J."/>
        </authorList>
    </citation>
    <scope>NUCLEOTIDE SEQUENCE</scope>
    <source>
        <strain evidence="2">11300</strain>
    </source>
</reference>
<dbReference type="PANTHER" id="PTHR41373:SF1">
    <property type="entry name" value="PHOSPHATIDYLGLYCEROL LYSYLTRANSFERASE C-TERMINAL DOMAIN-CONTAINING PROTEIN"/>
    <property type="match status" value="1"/>
</dbReference>
<organism evidence="2 3">
    <name type="scientific">Candidatus Fimisoma avicola</name>
    <dbReference type="NCBI Taxonomy" id="2840826"/>
    <lineage>
        <taxon>Bacteria</taxon>
        <taxon>Bacillati</taxon>
        <taxon>Bacillota</taxon>
        <taxon>Clostridia</taxon>
        <taxon>Eubacteriales</taxon>
        <taxon>Candidatus Fimisoma</taxon>
    </lineage>
</organism>
<dbReference type="InterPro" id="IPR016732">
    <property type="entry name" value="UCP018688"/>
</dbReference>
<name>A0A9D1I2N1_9FIRM</name>